<dbReference type="PANTHER" id="PTHR45709">
    <property type="entry name" value="LARGE SUBUNIT GTPASE 1 HOMOLOG-RELATED"/>
    <property type="match status" value="1"/>
</dbReference>
<gene>
    <name evidence="4" type="ORF">EGW08_023612</name>
</gene>
<evidence type="ECO:0000313" key="5">
    <source>
        <dbReference type="Proteomes" id="UP000271974"/>
    </source>
</evidence>
<dbReference type="AlphaFoldDB" id="A0A3S0Z1E9"/>
<accession>A0A3S0Z1E9</accession>
<keyword evidence="5" id="KW-1185">Reference proteome</keyword>
<dbReference type="STRING" id="188477.A0A3S0Z1E9"/>
<keyword evidence="2" id="KW-0342">GTP-binding</keyword>
<dbReference type="GO" id="GO:0005525">
    <property type="term" value="F:GTP binding"/>
    <property type="evidence" value="ECO:0007669"/>
    <property type="project" value="UniProtKB-KW"/>
</dbReference>
<reference evidence="4 5" key="1">
    <citation type="submission" date="2019-01" db="EMBL/GenBank/DDBJ databases">
        <title>A draft genome assembly of the solar-powered sea slug Elysia chlorotica.</title>
        <authorList>
            <person name="Cai H."/>
            <person name="Li Q."/>
            <person name="Fang X."/>
            <person name="Li J."/>
            <person name="Curtis N.E."/>
            <person name="Altenburger A."/>
            <person name="Shibata T."/>
            <person name="Feng M."/>
            <person name="Maeda T."/>
            <person name="Schwartz J.A."/>
            <person name="Shigenobu S."/>
            <person name="Lundholm N."/>
            <person name="Nishiyama T."/>
            <person name="Yang H."/>
            <person name="Hasebe M."/>
            <person name="Li S."/>
            <person name="Pierce S.K."/>
            <person name="Wang J."/>
        </authorList>
    </citation>
    <scope>NUCLEOTIDE SEQUENCE [LARGE SCALE GENOMIC DNA]</scope>
    <source>
        <strain evidence="4">EC2010</strain>
        <tissue evidence="4">Whole organism of an adult</tissue>
    </source>
</reference>
<name>A0A3S0Z1E9_ELYCH</name>
<protein>
    <submittedName>
        <fullName evidence="4">Uncharacterized protein</fullName>
    </submittedName>
</protein>
<dbReference type="GO" id="GO:0003924">
    <property type="term" value="F:GTPase activity"/>
    <property type="evidence" value="ECO:0007669"/>
    <property type="project" value="InterPro"/>
</dbReference>
<evidence type="ECO:0000256" key="3">
    <source>
        <dbReference type="SAM" id="MobiDB-lite"/>
    </source>
</evidence>
<evidence type="ECO:0000313" key="4">
    <source>
        <dbReference type="EMBL" id="RUS68625.1"/>
    </source>
</evidence>
<feature type="compositionally biased region" description="Acidic residues" evidence="3">
    <location>
        <begin position="76"/>
        <end position="86"/>
    </location>
</feature>
<feature type="compositionally biased region" description="Acidic residues" evidence="3">
    <location>
        <begin position="112"/>
        <end position="122"/>
    </location>
</feature>
<sequence>MKCGFMTSKAGRPDMYRAANKILRLAVEGQLCLCFFPPGFSANSESLASDPETDRVAQSLCGKTRRQGTTGQGSLVEEEEEEDDESSNSGSESGEPEKLESLGMFDQLRIQDDDEAGLADDT</sequence>
<dbReference type="Proteomes" id="UP000271974">
    <property type="component" value="Unassembled WGS sequence"/>
</dbReference>
<keyword evidence="1" id="KW-0547">Nucleotide-binding</keyword>
<evidence type="ECO:0000256" key="1">
    <source>
        <dbReference type="ARBA" id="ARBA00022741"/>
    </source>
</evidence>
<evidence type="ECO:0000256" key="2">
    <source>
        <dbReference type="ARBA" id="ARBA00023134"/>
    </source>
</evidence>
<feature type="region of interest" description="Disordered" evidence="3">
    <location>
        <begin position="43"/>
        <end position="122"/>
    </location>
</feature>
<proteinExistence type="predicted"/>
<dbReference type="InterPro" id="IPR043358">
    <property type="entry name" value="GNL1-like"/>
</dbReference>
<dbReference type="OrthoDB" id="391988at2759"/>
<dbReference type="EMBL" id="RQTK01002188">
    <property type="protein sequence ID" value="RUS68625.1"/>
    <property type="molecule type" value="Genomic_DNA"/>
</dbReference>
<organism evidence="4 5">
    <name type="scientific">Elysia chlorotica</name>
    <name type="common">Eastern emerald elysia</name>
    <name type="synonym">Sea slug</name>
    <dbReference type="NCBI Taxonomy" id="188477"/>
    <lineage>
        <taxon>Eukaryota</taxon>
        <taxon>Metazoa</taxon>
        <taxon>Spiralia</taxon>
        <taxon>Lophotrochozoa</taxon>
        <taxon>Mollusca</taxon>
        <taxon>Gastropoda</taxon>
        <taxon>Heterobranchia</taxon>
        <taxon>Euthyneura</taxon>
        <taxon>Panpulmonata</taxon>
        <taxon>Sacoglossa</taxon>
        <taxon>Placobranchoidea</taxon>
        <taxon>Plakobranchidae</taxon>
        <taxon>Elysia</taxon>
    </lineage>
</organism>
<dbReference type="PANTHER" id="PTHR45709:SF3">
    <property type="entry name" value="GUANINE NUCLEOTIDE-BINDING PROTEIN-LIKE 1"/>
    <property type="match status" value="1"/>
</dbReference>
<comment type="caution">
    <text evidence="4">The sequence shown here is derived from an EMBL/GenBank/DDBJ whole genome shotgun (WGS) entry which is preliminary data.</text>
</comment>